<dbReference type="RefSeq" id="XP_008092144.1">
    <property type="nucleotide sequence ID" value="XM_008093953.1"/>
</dbReference>
<accession>E3QB86</accession>
<gene>
    <name evidence="1" type="ORF">GLRG_03268</name>
</gene>
<protein>
    <submittedName>
        <fullName evidence="1">Uncharacterized protein</fullName>
    </submittedName>
</protein>
<dbReference type="Proteomes" id="UP000008782">
    <property type="component" value="Unassembled WGS sequence"/>
</dbReference>
<reference evidence="2" key="1">
    <citation type="journal article" date="2012" name="Nat. Genet.">
        <title>Lifestyle transitions in plant pathogenic Colletotrichum fungi deciphered by genome and transcriptome analyses.</title>
        <authorList>
            <person name="O'Connell R.J."/>
            <person name="Thon M.R."/>
            <person name="Hacquard S."/>
            <person name="Amyotte S.G."/>
            <person name="Kleemann J."/>
            <person name="Torres M.F."/>
            <person name="Damm U."/>
            <person name="Buiate E.A."/>
            <person name="Epstein L."/>
            <person name="Alkan N."/>
            <person name="Altmueller J."/>
            <person name="Alvarado-Balderrama L."/>
            <person name="Bauser C.A."/>
            <person name="Becker C."/>
            <person name="Birren B.W."/>
            <person name="Chen Z."/>
            <person name="Choi J."/>
            <person name="Crouch J.A."/>
            <person name="Duvick J.P."/>
            <person name="Farman M.A."/>
            <person name="Gan P."/>
            <person name="Heiman D."/>
            <person name="Henrissat B."/>
            <person name="Howard R.J."/>
            <person name="Kabbage M."/>
            <person name="Koch C."/>
            <person name="Kracher B."/>
            <person name="Kubo Y."/>
            <person name="Law A.D."/>
            <person name="Lebrun M.-H."/>
            <person name="Lee Y.-H."/>
            <person name="Miyara I."/>
            <person name="Moore N."/>
            <person name="Neumann U."/>
            <person name="Nordstroem K."/>
            <person name="Panaccione D.G."/>
            <person name="Panstruga R."/>
            <person name="Place M."/>
            <person name="Proctor R.H."/>
            <person name="Prusky D."/>
            <person name="Rech G."/>
            <person name="Reinhardt R."/>
            <person name="Rollins J.A."/>
            <person name="Rounsley S."/>
            <person name="Schardl C.L."/>
            <person name="Schwartz D.C."/>
            <person name="Shenoy N."/>
            <person name="Shirasu K."/>
            <person name="Sikhakolli U.R."/>
            <person name="Stueber K."/>
            <person name="Sukno S.A."/>
            <person name="Sweigard J.A."/>
            <person name="Takano Y."/>
            <person name="Takahara H."/>
            <person name="Trail F."/>
            <person name="van der Does H.C."/>
            <person name="Voll L.M."/>
            <person name="Will I."/>
            <person name="Young S."/>
            <person name="Zeng Q."/>
            <person name="Zhang J."/>
            <person name="Zhou S."/>
            <person name="Dickman M.B."/>
            <person name="Schulze-Lefert P."/>
            <person name="Ver Loren van Themaat E."/>
            <person name="Ma L.-J."/>
            <person name="Vaillancourt L.J."/>
        </authorList>
    </citation>
    <scope>NUCLEOTIDE SEQUENCE [LARGE SCALE GENOMIC DNA]</scope>
    <source>
        <strain evidence="2">M1.001 / M2 / FGSC 10212</strain>
    </source>
</reference>
<dbReference type="AlphaFoldDB" id="E3QB86"/>
<dbReference type="VEuPathDB" id="FungiDB:GLRG_03268"/>
<organism evidence="2">
    <name type="scientific">Colletotrichum graminicola (strain M1.001 / M2 / FGSC 10212)</name>
    <name type="common">Maize anthracnose fungus</name>
    <name type="synonym">Glomerella graminicola</name>
    <dbReference type="NCBI Taxonomy" id="645133"/>
    <lineage>
        <taxon>Eukaryota</taxon>
        <taxon>Fungi</taxon>
        <taxon>Dikarya</taxon>
        <taxon>Ascomycota</taxon>
        <taxon>Pezizomycotina</taxon>
        <taxon>Sordariomycetes</taxon>
        <taxon>Hypocreomycetidae</taxon>
        <taxon>Glomerellales</taxon>
        <taxon>Glomerellaceae</taxon>
        <taxon>Colletotrichum</taxon>
        <taxon>Colletotrichum graminicola species complex</taxon>
    </lineage>
</organism>
<evidence type="ECO:0000313" key="1">
    <source>
        <dbReference type="EMBL" id="EFQ28124.1"/>
    </source>
</evidence>
<evidence type="ECO:0000313" key="2">
    <source>
        <dbReference type="Proteomes" id="UP000008782"/>
    </source>
</evidence>
<sequence length="92" mass="10194">MHTNLRIAQQKPSFNTTALLPELRAASAVSVEEPRFDDVWRFATSAICSPTQSQLKPRLFLCLLLLPSSHSIAIRKPTSSDIPMANLSQSML</sequence>
<dbReference type="GeneID" id="24408633"/>
<proteinExistence type="predicted"/>
<name>E3QB86_COLGM</name>
<dbReference type="HOGENOM" id="CLU_2413130_0_0_1"/>
<dbReference type="EMBL" id="GG697339">
    <property type="protein sequence ID" value="EFQ28124.1"/>
    <property type="molecule type" value="Genomic_DNA"/>
</dbReference>
<keyword evidence="2" id="KW-1185">Reference proteome</keyword>